<gene>
    <name evidence="1" type="ORF">THERMOS_583</name>
</gene>
<keyword evidence="2" id="KW-1185">Reference proteome</keyword>
<organism evidence="1 2">
    <name type="scientific">Bathymodiolus thermophilus thioautotrophic gill symbiont</name>
    <dbReference type="NCBI Taxonomy" id="2360"/>
    <lineage>
        <taxon>Bacteria</taxon>
        <taxon>Pseudomonadati</taxon>
        <taxon>Pseudomonadota</taxon>
        <taxon>Gammaproteobacteria</taxon>
        <taxon>sulfur-oxidizing symbionts</taxon>
    </lineage>
</organism>
<dbReference type="EMBL" id="CAESAQ020000034">
    <property type="protein sequence ID" value="CAB5496894.1"/>
    <property type="molecule type" value="Genomic_DNA"/>
</dbReference>
<protein>
    <submittedName>
        <fullName evidence="1">Uncharacterized protein</fullName>
    </submittedName>
</protein>
<dbReference type="AlphaFoldDB" id="A0A8H8XBT8"/>
<evidence type="ECO:0000313" key="2">
    <source>
        <dbReference type="Proteomes" id="UP000643672"/>
    </source>
</evidence>
<name>A0A8H8XBT8_9GAMM</name>
<reference evidence="1 2" key="1">
    <citation type="submission" date="2020-05" db="EMBL/GenBank/DDBJ databases">
        <authorList>
            <person name="Petersen J."/>
            <person name="Sayavedra L."/>
        </authorList>
    </citation>
    <scope>NUCLEOTIDE SEQUENCE [LARGE SCALE GENOMIC DNA]</scope>
    <source>
        <strain evidence="1">B thermophilus SOXS</strain>
    </source>
</reference>
<comment type="caution">
    <text evidence="1">The sequence shown here is derived from an EMBL/GenBank/DDBJ whole genome shotgun (WGS) entry which is preliminary data.</text>
</comment>
<sequence length="37" mass="4275">MKVGLWLIFISNTGSPVGFVPDKTYYHTILLYLIQVF</sequence>
<evidence type="ECO:0000313" key="1">
    <source>
        <dbReference type="EMBL" id="CAB5496894.1"/>
    </source>
</evidence>
<proteinExistence type="predicted"/>
<dbReference type="Proteomes" id="UP000643672">
    <property type="component" value="Unassembled WGS sequence"/>
</dbReference>
<accession>A0A8H8XBT8</accession>